<comment type="caution">
    <text evidence="2">The sequence shown here is derived from an EMBL/GenBank/DDBJ whole genome shotgun (WGS) entry which is preliminary data.</text>
</comment>
<dbReference type="Gene3D" id="1.10.1520.10">
    <property type="entry name" value="Ribonuclease III domain"/>
    <property type="match status" value="1"/>
</dbReference>
<dbReference type="InterPro" id="IPR000999">
    <property type="entry name" value="RNase_III_dom"/>
</dbReference>
<dbReference type="Proteomes" id="UP001378960">
    <property type="component" value="Unassembled WGS sequence"/>
</dbReference>
<evidence type="ECO:0000313" key="2">
    <source>
        <dbReference type="EMBL" id="GMM44254.1"/>
    </source>
</evidence>
<reference evidence="2 3" key="1">
    <citation type="journal article" date="2023" name="Elife">
        <title>Identification of key yeast species and microbe-microbe interactions impacting larval growth of Drosophila in the wild.</title>
        <authorList>
            <person name="Mure A."/>
            <person name="Sugiura Y."/>
            <person name="Maeda R."/>
            <person name="Honda K."/>
            <person name="Sakurai N."/>
            <person name="Takahashi Y."/>
            <person name="Watada M."/>
            <person name="Katoh T."/>
            <person name="Gotoh A."/>
            <person name="Gotoh Y."/>
            <person name="Taniguchi I."/>
            <person name="Nakamura K."/>
            <person name="Hayashi T."/>
            <person name="Katayama T."/>
            <person name="Uemura T."/>
            <person name="Hattori Y."/>
        </authorList>
    </citation>
    <scope>NUCLEOTIDE SEQUENCE [LARGE SCALE GENOMIC DNA]</scope>
    <source>
        <strain evidence="2 3">PK-24</strain>
    </source>
</reference>
<dbReference type="Pfam" id="PF14622">
    <property type="entry name" value="Ribonucleas_3_3"/>
    <property type="match status" value="1"/>
</dbReference>
<dbReference type="PANTHER" id="PTHR28160">
    <property type="entry name" value="54S RIBOSOMAL PROTEIN L15, MITOCHONDRIAL"/>
    <property type="match status" value="1"/>
</dbReference>
<dbReference type="AlphaFoldDB" id="A0AAV5R0S7"/>
<dbReference type="GO" id="GO:0003735">
    <property type="term" value="F:structural constituent of ribosome"/>
    <property type="evidence" value="ECO:0007669"/>
    <property type="project" value="InterPro"/>
</dbReference>
<protein>
    <submittedName>
        <fullName evidence="2">Mitochondrial 54S ribosomal protein YmL15</fullName>
    </submittedName>
</protein>
<dbReference type="GO" id="GO:0004525">
    <property type="term" value="F:ribonuclease III activity"/>
    <property type="evidence" value="ECO:0007669"/>
    <property type="project" value="InterPro"/>
</dbReference>
<dbReference type="PANTHER" id="PTHR28160:SF1">
    <property type="entry name" value="LARGE RIBOSOMAL SUBUNIT PROTEIN ML57"/>
    <property type="match status" value="1"/>
</dbReference>
<keyword evidence="2" id="KW-0689">Ribosomal protein</keyword>
<accession>A0AAV5R0S7</accession>
<dbReference type="PROSITE" id="PS50142">
    <property type="entry name" value="RNASE_3_2"/>
    <property type="match status" value="1"/>
</dbReference>
<gene>
    <name evidence="2" type="ORF">DAPK24_008290</name>
</gene>
<evidence type="ECO:0000259" key="1">
    <source>
        <dbReference type="PROSITE" id="PS50142"/>
    </source>
</evidence>
<dbReference type="EMBL" id="BTGB01000001">
    <property type="protein sequence ID" value="GMM44254.1"/>
    <property type="molecule type" value="Genomic_DNA"/>
</dbReference>
<name>A0AAV5R0S7_PICKL</name>
<organism evidence="2 3">
    <name type="scientific">Pichia kluyveri</name>
    <name type="common">Yeast</name>
    <dbReference type="NCBI Taxonomy" id="36015"/>
    <lineage>
        <taxon>Eukaryota</taxon>
        <taxon>Fungi</taxon>
        <taxon>Dikarya</taxon>
        <taxon>Ascomycota</taxon>
        <taxon>Saccharomycotina</taxon>
        <taxon>Pichiomycetes</taxon>
        <taxon>Pichiales</taxon>
        <taxon>Pichiaceae</taxon>
        <taxon>Pichia</taxon>
    </lineage>
</organism>
<dbReference type="GO" id="GO:0032543">
    <property type="term" value="P:mitochondrial translation"/>
    <property type="evidence" value="ECO:0007669"/>
    <property type="project" value="InterPro"/>
</dbReference>
<keyword evidence="3" id="KW-1185">Reference proteome</keyword>
<dbReference type="InterPro" id="IPR040030">
    <property type="entry name" value="Ribosomal_mL57"/>
</dbReference>
<keyword evidence="2" id="KW-0687">Ribonucleoprotein</keyword>
<dbReference type="GO" id="GO:0006396">
    <property type="term" value="P:RNA processing"/>
    <property type="evidence" value="ECO:0007669"/>
    <property type="project" value="InterPro"/>
</dbReference>
<dbReference type="InterPro" id="IPR036389">
    <property type="entry name" value="RNase_III_sf"/>
</dbReference>
<dbReference type="GO" id="GO:0005762">
    <property type="term" value="C:mitochondrial large ribosomal subunit"/>
    <property type="evidence" value="ECO:0007669"/>
    <property type="project" value="InterPro"/>
</dbReference>
<proteinExistence type="predicted"/>
<sequence>MQSFSRMLRTPSIFNRVGSSIYNTTSTRSVVFVRGQRVQGLIRDPSEILSSDGISYGYGENNSNILVLKNYLESLNLSKKLEFDNDLLLQILTHKSFAHGLKPYNSQLSFIGEQTLQLIATKYVLNQSNNELTAIGSIGHRLLWSDKLLAYFAQDKGIDSVFFCKKALPGGKIDKLYKPKGIYSTITSSIIGAITCKYGKSIAEEFITTELIPTFNK</sequence>
<feature type="domain" description="RNase III" evidence="1">
    <location>
        <begin position="68"/>
        <end position="199"/>
    </location>
</feature>
<dbReference type="SMART" id="SM00535">
    <property type="entry name" value="RIBOc"/>
    <property type="match status" value="1"/>
</dbReference>
<evidence type="ECO:0000313" key="3">
    <source>
        <dbReference type="Proteomes" id="UP001378960"/>
    </source>
</evidence>
<dbReference type="SUPFAM" id="SSF69065">
    <property type="entry name" value="RNase III domain-like"/>
    <property type="match status" value="1"/>
</dbReference>